<keyword evidence="2" id="KW-1185">Reference proteome</keyword>
<reference evidence="1" key="1">
    <citation type="submission" date="2024-12" db="EMBL/GenBank/DDBJ databases">
        <authorList>
            <person name="Wu N."/>
        </authorList>
    </citation>
    <scope>NUCLEOTIDE SEQUENCE</scope>
    <source>
        <strain evidence="1">P15</strain>
    </source>
</reference>
<protein>
    <submittedName>
        <fullName evidence="1">HAAS signaling domain-containing protein</fullName>
    </submittedName>
</protein>
<organism evidence="1 2">
    <name type="scientific">Paenibacillus mesotrionivorans</name>
    <dbReference type="NCBI Taxonomy" id="3160968"/>
    <lineage>
        <taxon>Bacteria</taxon>
        <taxon>Bacillati</taxon>
        <taxon>Bacillota</taxon>
        <taxon>Bacilli</taxon>
        <taxon>Bacillales</taxon>
        <taxon>Paenibacillaceae</taxon>
        <taxon>Paenibacillus</taxon>
    </lineage>
</organism>
<gene>
    <name evidence="1" type="ORF">ACI1P1_16095</name>
</gene>
<evidence type="ECO:0000313" key="1">
    <source>
        <dbReference type="EMBL" id="MFM9329818.1"/>
    </source>
</evidence>
<sequence length="334" mass="36988">MTLIERYIDAVADRLPEKLQSDVKLELRSNILDMLPDDPSEEDIRQVLESMGDPAELALQYSPTKRYLIGPAVYDRYIEVLKLVLGIVAVTFTVLISLDWMFDDAGAYNAAESIASYIAGTVGGVIEGLLQAALWVTIIFVVLERKNVLGGPTFTKAKPWRIENLPSQSLSKRSKISKSGTIIGICAAIFFTFLLLTRPEVISVISSNPSGRTVTPLFNTEHLSVYSIFILVAGLFALLLSIWKLVLERWTFPLAVGNTLFNLLICALITVMVNDEALWNVSLQSTFNEIFAKAGSDDLITWSNNSGYAFILVVVVISVWDSVDGFLRSRGSRR</sequence>
<comment type="caution">
    <text evidence="1">The sequence shown here is derived from an EMBL/GenBank/DDBJ whole genome shotgun (WGS) entry which is preliminary data.</text>
</comment>
<evidence type="ECO:0000313" key="2">
    <source>
        <dbReference type="Proteomes" id="UP001631969"/>
    </source>
</evidence>
<accession>A0ACC7NYG8</accession>
<proteinExistence type="predicted"/>
<dbReference type="EMBL" id="JBJURJ010000010">
    <property type="protein sequence ID" value="MFM9329818.1"/>
    <property type="molecule type" value="Genomic_DNA"/>
</dbReference>
<name>A0ACC7NYG8_9BACL</name>
<dbReference type="Proteomes" id="UP001631969">
    <property type="component" value="Unassembled WGS sequence"/>
</dbReference>